<evidence type="ECO:0000259" key="6">
    <source>
        <dbReference type="Pfam" id="PF00107"/>
    </source>
</evidence>
<evidence type="ECO:0000256" key="5">
    <source>
        <dbReference type="ARBA" id="ARBA00023002"/>
    </source>
</evidence>
<dbReference type="Gene3D" id="3.40.50.720">
    <property type="entry name" value="NAD(P)-binding Rossmann-like Domain"/>
    <property type="match status" value="1"/>
</dbReference>
<dbReference type="AlphaFoldDB" id="A0A7I9YWL8"/>
<comment type="similarity">
    <text evidence="2">Belongs to the zinc-containing alcohol dehydrogenase family.</text>
</comment>
<accession>A0A7I9YWL8</accession>
<dbReference type="InterPro" id="IPR036291">
    <property type="entry name" value="NAD(P)-bd_dom_sf"/>
</dbReference>
<comment type="caution">
    <text evidence="8">The sequence shown here is derived from an EMBL/GenBank/DDBJ whole genome shotgun (WGS) entry which is preliminary data.</text>
</comment>
<evidence type="ECO:0000313" key="8">
    <source>
        <dbReference type="EMBL" id="GFG93124.1"/>
    </source>
</evidence>
<evidence type="ECO:0000313" key="9">
    <source>
        <dbReference type="Proteomes" id="UP000465360"/>
    </source>
</evidence>
<name>A0A7I9YWL8_MYCBU</name>
<proteinExistence type="inferred from homology"/>
<dbReference type="Pfam" id="PF00107">
    <property type="entry name" value="ADH_zinc_N"/>
    <property type="match status" value="1"/>
</dbReference>
<evidence type="ECO:0000256" key="1">
    <source>
        <dbReference type="ARBA" id="ARBA00001947"/>
    </source>
</evidence>
<dbReference type="PANTHER" id="PTHR43350:SF19">
    <property type="entry name" value="D-GULOSIDE 3-DEHYDROGENASE"/>
    <property type="match status" value="1"/>
</dbReference>
<evidence type="ECO:0000256" key="4">
    <source>
        <dbReference type="ARBA" id="ARBA00022833"/>
    </source>
</evidence>
<sequence>MKAVRNAPPTIEVVDVDEPDGVGELVRVVATGICASDLKYLQFGSTQIAGHEFAGLLDDGTAVAVEGFFGCGRCEQCEQGLFNMCIEGPTAPGMLSPGGMSEWFRAPRNMLVPLPSGLDPADGCLVEPASVAWHSCHQAGIGPHCRVAVVGAGAIGILTAAAAQQMGAAEVDLEARHPHQHDARELIGAGLPTSGYDVVIETAGSESGLSRAVELARVGGTVVHLGFYPPGTVWPMDAAFSKEVAIRPSLGYCSHYRRRDFAEAAALLASRPELTSTLITHRFPIEDAVEAFRVAQDKSKGVFRVVVEP</sequence>
<dbReference type="Proteomes" id="UP000465360">
    <property type="component" value="Unassembled WGS sequence"/>
</dbReference>
<dbReference type="Pfam" id="PF08240">
    <property type="entry name" value="ADH_N"/>
    <property type="match status" value="1"/>
</dbReference>
<dbReference type="SUPFAM" id="SSF51735">
    <property type="entry name" value="NAD(P)-binding Rossmann-fold domains"/>
    <property type="match status" value="1"/>
</dbReference>
<comment type="cofactor">
    <cofactor evidence="1">
        <name>Zn(2+)</name>
        <dbReference type="ChEBI" id="CHEBI:29105"/>
    </cofactor>
</comment>
<evidence type="ECO:0000256" key="2">
    <source>
        <dbReference type="ARBA" id="ARBA00008072"/>
    </source>
</evidence>
<dbReference type="Gene3D" id="3.90.180.10">
    <property type="entry name" value="Medium-chain alcohol dehydrogenases, catalytic domain"/>
    <property type="match status" value="1"/>
</dbReference>
<evidence type="ECO:0000256" key="3">
    <source>
        <dbReference type="ARBA" id="ARBA00022723"/>
    </source>
</evidence>
<keyword evidence="5" id="KW-0560">Oxidoreductase</keyword>
<dbReference type="InterPro" id="IPR011032">
    <property type="entry name" value="GroES-like_sf"/>
</dbReference>
<dbReference type="PANTHER" id="PTHR43350">
    <property type="entry name" value="NAD-DEPENDENT ALCOHOL DEHYDROGENASE"/>
    <property type="match status" value="1"/>
</dbReference>
<dbReference type="RefSeq" id="WP_163718967.1">
    <property type="nucleotide sequence ID" value="NZ_BLKZ01000002.1"/>
</dbReference>
<feature type="domain" description="Alcohol dehydrogenase-like C-terminal" evidence="6">
    <location>
        <begin position="162"/>
        <end position="269"/>
    </location>
</feature>
<dbReference type="SUPFAM" id="SSF50129">
    <property type="entry name" value="GroES-like"/>
    <property type="match status" value="1"/>
</dbReference>
<keyword evidence="4" id="KW-0862">Zinc</keyword>
<organism evidence="8 9">
    <name type="scientific">Mycobacterium bourgelatii</name>
    <dbReference type="NCBI Taxonomy" id="1273442"/>
    <lineage>
        <taxon>Bacteria</taxon>
        <taxon>Bacillati</taxon>
        <taxon>Actinomycetota</taxon>
        <taxon>Actinomycetes</taxon>
        <taxon>Mycobacteriales</taxon>
        <taxon>Mycobacteriaceae</taxon>
        <taxon>Mycobacterium</taxon>
    </lineage>
</organism>
<dbReference type="EMBL" id="BLKZ01000002">
    <property type="protein sequence ID" value="GFG93124.1"/>
    <property type="molecule type" value="Genomic_DNA"/>
</dbReference>
<gene>
    <name evidence="8" type="ORF">MBOU_51660</name>
</gene>
<keyword evidence="3" id="KW-0479">Metal-binding</keyword>
<protein>
    <submittedName>
        <fullName evidence="8">L-idonate 5-dehydrogenase</fullName>
    </submittedName>
</protein>
<reference evidence="8 9" key="1">
    <citation type="journal article" date="2019" name="Emerg. Microbes Infect.">
        <title>Comprehensive subspecies identification of 175 nontuberculous mycobacteria species based on 7547 genomic profiles.</title>
        <authorList>
            <person name="Matsumoto Y."/>
            <person name="Kinjo T."/>
            <person name="Motooka D."/>
            <person name="Nabeya D."/>
            <person name="Jung N."/>
            <person name="Uechi K."/>
            <person name="Horii T."/>
            <person name="Iida T."/>
            <person name="Fujita J."/>
            <person name="Nakamura S."/>
        </authorList>
    </citation>
    <scope>NUCLEOTIDE SEQUENCE [LARGE SCALE GENOMIC DNA]</scope>
    <source>
        <strain evidence="8 9">JCM 30725</strain>
    </source>
</reference>
<dbReference type="GO" id="GO:0016491">
    <property type="term" value="F:oxidoreductase activity"/>
    <property type="evidence" value="ECO:0007669"/>
    <property type="project" value="UniProtKB-KW"/>
</dbReference>
<evidence type="ECO:0000259" key="7">
    <source>
        <dbReference type="Pfam" id="PF08240"/>
    </source>
</evidence>
<dbReference type="InterPro" id="IPR013154">
    <property type="entry name" value="ADH-like_N"/>
</dbReference>
<dbReference type="GO" id="GO:0046872">
    <property type="term" value="F:metal ion binding"/>
    <property type="evidence" value="ECO:0007669"/>
    <property type="project" value="UniProtKB-KW"/>
</dbReference>
<dbReference type="InterPro" id="IPR013149">
    <property type="entry name" value="ADH-like_C"/>
</dbReference>
<feature type="domain" description="Alcohol dehydrogenase-like N-terminal" evidence="7">
    <location>
        <begin position="25"/>
        <end position="115"/>
    </location>
</feature>
<keyword evidence="9" id="KW-1185">Reference proteome</keyword>